<comment type="caution">
    <text evidence="9">The sequence shown here is derived from an EMBL/GenBank/DDBJ whole genome shotgun (WGS) entry which is preliminary data.</text>
</comment>
<proteinExistence type="predicted"/>
<evidence type="ECO:0000259" key="7">
    <source>
        <dbReference type="PROSITE" id="PS50290"/>
    </source>
</evidence>
<dbReference type="PROSITE" id="PS50290">
    <property type="entry name" value="PI3_4_KINASE_3"/>
    <property type="match status" value="1"/>
</dbReference>
<dbReference type="PANTHER" id="PTHR11139:SF68">
    <property type="entry name" value="DNA-DEPENDENT PROTEIN KINASE CATALYTIC SUBUNIT"/>
    <property type="match status" value="1"/>
</dbReference>
<keyword evidence="3" id="KW-0547">Nucleotide-binding</keyword>
<dbReference type="PANTHER" id="PTHR11139">
    <property type="entry name" value="ATAXIA TELANGIECTASIA MUTATED ATM -RELATED"/>
    <property type="match status" value="1"/>
</dbReference>
<dbReference type="Pfam" id="PF00454">
    <property type="entry name" value="PI3_PI4_kinase"/>
    <property type="match status" value="1"/>
</dbReference>
<evidence type="ECO:0000256" key="3">
    <source>
        <dbReference type="ARBA" id="ARBA00022741"/>
    </source>
</evidence>
<dbReference type="GO" id="GO:0005634">
    <property type="term" value="C:nucleus"/>
    <property type="evidence" value="ECO:0007669"/>
    <property type="project" value="InterPro"/>
</dbReference>
<dbReference type="SMART" id="SM01344">
    <property type="entry name" value="NUC194"/>
    <property type="match status" value="1"/>
</dbReference>
<evidence type="ECO:0000313" key="9">
    <source>
        <dbReference type="EMBL" id="ODN03733.1"/>
    </source>
</evidence>
<dbReference type="GO" id="GO:0000723">
    <property type="term" value="P:telomere maintenance"/>
    <property type="evidence" value="ECO:0007669"/>
    <property type="project" value="TreeGrafter"/>
</dbReference>
<dbReference type="Gene3D" id="3.30.1010.10">
    <property type="entry name" value="Phosphatidylinositol 3-kinase Catalytic Subunit, Chain A, domain 4"/>
    <property type="match status" value="1"/>
</dbReference>
<dbReference type="InterPro" id="IPR046803">
    <property type="entry name" value="DNAPKcs_CC1-2"/>
</dbReference>
<dbReference type="SMART" id="SM01343">
    <property type="entry name" value="FATC"/>
    <property type="match status" value="1"/>
</dbReference>
<evidence type="ECO:0000256" key="2">
    <source>
        <dbReference type="ARBA" id="ARBA00022679"/>
    </source>
</evidence>
<dbReference type="GO" id="GO:0004674">
    <property type="term" value="F:protein serine/threonine kinase activity"/>
    <property type="evidence" value="ECO:0007669"/>
    <property type="project" value="UniProtKB-EC"/>
</dbReference>
<dbReference type="InterPro" id="IPR000403">
    <property type="entry name" value="PI3/4_kinase_cat_dom"/>
</dbReference>
<name>A0A1D2NEQ3_ORCCI</name>
<dbReference type="Pfam" id="PF08163">
    <property type="entry name" value="DNAPKcs_CC3"/>
    <property type="match status" value="1"/>
</dbReference>
<evidence type="ECO:0000256" key="6">
    <source>
        <dbReference type="ARBA" id="ARBA00023204"/>
    </source>
</evidence>
<dbReference type="OrthoDB" id="431717at2759"/>
<dbReference type="Gene3D" id="1.10.1070.11">
    <property type="entry name" value="Phosphatidylinositol 3-/4-kinase, catalytic domain"/>
    <property type="match status" value="1"/>
</dbReference>
<dbReference type="SUPFAM" id="SSF48371">
    <property type="entry name" value="ARM repeat"/>
    <property type="match status" value="2"/>
</dbReference>
<dbReference type="Pfam" id="PF19704">
    <property type="entry name" value="DNAPKcs_CC5"/>
    <property type="match status" value="1"/>
</dbReference>
<dbReference type="OMA" id="PSPMCRE"/>
<dbReference type="Proteomes" id="UP000094527">
    <property type="component" value="Unassembled WGS sequence"/>
</dbReference>
<evidence type="ECO:0000259" key="8">
    <source>
        <dbReference type="PROSITE" id="PS51190"/>
    </source>
</evidence>
<dbReference type="EMBL" id="LJIJ01000065">
    <property type="protein sequence ID" value="ODN03733.1"/>
    <property type="molecule type" value="Genomic_DNA"/>
</dbReference>
<dbReference type="PROSITE" id="PS00915">
    <property type="entry name" value="PI3_4_KINASE_1"/>
    <property type="match status" value="1"/>
</dbReference>
<dbReference type="SUPFAM" id="SSF56112">
    <property type="entry name" value="Protein kinase-like (PK-like)"/>
    <property type="match status" value="1"/>
</dbReference>
<dbReference type="InterPro" id="IPR012582">
    <property type="entry name" value="DNAPKcs_CC3"/>
</dbReference>
<evidence type="ECO:0000256" key="1">
    <source>
        <dbReference type="ARBA" id="ARBA00012513"/>
    </source>
</evidence>
<dbReference type="InterPro" id="IPR050517">
    <property type="entry name" value="DDR_Repair_Kinase"/>
</dbReference>
<accession>A0A1D2NEQ3</accession>
<reference evidence="9 10" key="1">
    <citation type="journal article" date="2016" name="Genome Biol. Evol.">
        <title>Gene Family Evolution Reflects Adaptation to Soil Environmental Stressors in the Genome of the Collembolan Orchesella cincta.</title>
        <authorList>
            <person name="Faddeeva-Vakhrusheva A."/>
            <person name="Derks M.F."/>
            <person name="Anvar S.Y."/>
            <person name="Agamennone V."/>
            <person name="Suring W."/>
            <person name="Smit S."/>
            <person name="van Straalen N.M."/>
            <person name="Roelofs D."/>
        </authorList>
    </citation>
    <scope>NUCLEOTIDE SEQUENCE [LARGE SCALE GENOMIC DNA]</scope>
    <source>
        <tissue evidence="9">Mixed pool</tissue>
    </source>
</reference>
<gene>
    <name evidence="9" type="ORF">Ocin01_02945</name>
</gene>
<dbReference type="SMART" id="SM00146">
    <property type="entry name" value="PI3Kc"/>
    <property type="match status" value="1"/>
</dbReference>
<keyword evidence="2" id="KW-0808">Transferase</keyword>
<dbReference type="STRING" id="48709.A0A1D2NEQ3"/>
<keyword evidence="10" id="KW-1185">Reference proteome</keyword>
<dbReference type="InterPro" id="IPR016024">
    <property type="entry name" value="ARM-type_fold"/>
</dbReference>
<dbReference type="GO" id="GO:0005524">
    <property type="term" value="F:ATP binding"/>
    <property type="evidence" value="ECO:0007669"/>
    <property type="project" value="UniProtKB-KW"/>
</dbReference>
<dbReference type="PROSITE" id="PS51190">
    <property type="entry name" value="FATC"/>
    <property type="match status" value="1"/>
</dbReference>
<evidence type="ECO:0000313" key="10">
    <source>
        <dbReference type="Proteomes" id="UP000094527"/>
    </source>
</evidence>
<dbReference type="InterPro" id="IPR011009">
    <property type="entry name" value="Kinase-like_dom_sf"/>
</dbReference>
<keyword evidence="5" id="KW-0067">ATP-binding</keyword>
<dbReference type="Pfam" id="PF02260">
    <property type="entry name" value="FATC"/>
    <property type="match status" value="1"/>
</dbReference>
<feature type="domain" description="PI3K/PI4K catalytic" evidence="7">
    <location>
        <begin position="3058"/>
        <end position="3385"/>
    </location>
</feature>
<dbReference type="Pfam" id="PF20500">
    <property type="entry name" value="DNA-PKcs_N"/>
    <property type="match status" value="1"/>
</dbReference>
<evidence type="ECO:0000256" key="5">
    <source>
        <dbReference type="ARBA" id="ARBA00022840"/>
    </source>
</evidence>
<sequence length="3448" mass="392451">MQKLDSTTIDKYNSSLITVPTYLEAVASIIPSLNTAVGIPEQQFDSIKKLTVLLIRLYPDLSEGYRRFCHISVQKVIDSLWHHHHPLCEPFTDQVYHQSLLHIISSRTRAEVDILIESYNKTNPNSKKSALSQLGLKPVTSYVQFWRQLLGSGVSASSTLRFDLLMKWLLSTVGKLDLSINFEEKEEDSLSALDPVQGATANVVKDFQIFVNLVDFFQELMTEKSLHRHFEKWVDIFSIDILGHIKAHAYVSGFYKILAVVFDSARTLDYFEQLNGERNSLLKRLNIFFKVLGTKIREFRDDLLFSVLELWLSLPDVLILTNFTALNQTLQTVFTTGRNSFSLALRGLEAIERWFFKPKFPVNEIETIMNNLFPILKTYFLHSDNELSKKSTPEPSKNGLKSLVKKNVQVVNVDEDPTLKEIQLKILKLIGYFGNFVRLEEKQHQGLAIDRQFLSYAVPFQDCKPELYLAREGGKLGLFKQIFHSMLRLGCDSDICVRQLFNPLCLQAIHWFSKPSSPYGEILLQILTENLSQHEDPNLREFTAVCIGEYFAWSLKHSQSSQNSKASGILKTICAMSTHASSDFRQGSVLAFNSIYRDFREDSHLVNEFSFDLLSSFLTSLQLSKELPEDSLLVTNTKQSIGHLERIFIKKKTIFNTALRRRFKPNANAGSKHTLANVVEWLVSHGGSTAKVFREECLRLTSILAPCVRDKGSTEAYLIGVEEERGLENWISIAEGSASMGNKIQDQLNFLEASSDFYNFLFENEVLKKTVFTNPKSVFCKTLLGLNTDIEGEERFSDEQIPGLLRMFSQLKFAWELLDSESLNILWECSMELSKNHLSNHTPGLLADLVEVWTFRAPSRKMKTLCHSLFTFEPYDLMQSDDKSAALRQVQWYRAVAEGGLFTSILNQTDLEEIKDKLWASILSSLYKQTPTSTGQIWETHNLDHNSRKIIESYLVIALCSGLDHATVVDATFDATNLTHHDGTFRLTATKGQIFQKVLMDALIYCDKLFEFDALVQQKPIKDVGEFTQRMLALLKSDRKLKRRFGKTVFDKTLKNWTMISNNCDVPTTVKIFAGLLAVDANACRNSLELSSWWNGKYLMNATHLDLKQKAEVFGYASVFTSSSNSRIVDDILYKKTISKLVNDLKPEELPWTEVEAHVTHIFRRVLSVFEQLPRSFCLLNPILWMLQKVSIWAKTDTNHALFRLARESLEKAVKDLYTTDSDRLKMASELYKLITATGGKLLAETTPVWKFSLLPVVASLRQPAAEKFFLNHIYDIVAKTDIKATNIYEWNLKTFAIHLLELLVYQTTEDFIKGEKLGAAYFDSIPQNKREKQDQAQEKNKLVYKNMCRVCIAGLTATTASVSSQDTVSQSCSLNYRIACYNTLAATLLVMKAEIKFINKFLFPGVRVFENIVDANANYDFPIVIDEDRHKEGIADHRKNPNSTESSVTDALKFFRTSGNLTGSSLAPEATSYDFTTSVTVANSEYYQRIFGESKGGGKSKSGQGQSTRAKLEWSEINEHGCMVAYVEILKQMGELHRLNPECEQNWVTTLVNILTNSAHHNNVKVFIVGGIVNAPICLEPFAGKLIDPIIKLIVTDCLGSVKFNHFVQDVLITLLSWSKTAKPENVSIGGILDYMLESIKCDEVFGRKDILNHALELLQNIVKHWASDLSVMPETSISSLSDETLMLQVSLSILRGGQLPQKETNPNTLMKKFLTACTHRLKGMYYTGAKCVGVLLSQIKQNASQADTQLYIQATTKKLLVLSKGKPAVFVEIISAIQQSFPEIILHVKDAILELLQRPKIRSEIFVLLPQLFKEMLGAIALDDNEMKTLPQDCANEFLIDIVGRGVFQQFCSSEGEMYAALELLELFIDSISDYSKLLKIVDWIQCAESSSNKEIRLRYAKVLLRLYEKLQTDDAGTLDLSTKTIFLKTFVRMYGDEDSSTHAVVNQFWSTVLRDWKQSSDLLVELFDLMDQNENALHVCLGLILQRCSLSPDYSKHIFPEPLEECHFIPFELDTSWRLRHSSFQPLFAESLSTAQNFSILPRAIQSSVLSQKRSVGKFGMNVLRATLANLQFTPTQKGGNDPESLMVVDDSVAYPNFDFSMPVSNSESNTNEENNVPENPILKLRKKFYASKDSAFYATKTTEKRVDRVEAARDLERSRISGVKTVRSYRIGELPDILIHHSDLLNTLLKLTKHDQLVGHQFLVYLYSGMTKEMDRSARRKLIHKSTEVFNRVLRNSLFSADRSLASIIVEVSIFNTIPIQSGLILEVSKSTNLQKLGILKLEEELLNETAESSHSNSKRAKVQCGTNSHEEDVWLGIADMYREMDEYDVLRNIFTFAQDKSLDSERKILYGKVGNALHLEGKGHLESAVVVFDEWVHGESEGTIEYTETMKTFLEDAMMQCLTKLTDWEALYKLTGNLNTAISEDLFQNRNTVERLIPVQMKSGMQLVLRNEDEDEAANSYSQFQAFMQSSLETEEGTAHLSSGYPFDVGAWLLVQDEDEYFPQAHLLLERGNEALIRKFKIVDSLPLKTQKYIMVSLQQASVLYDFLGWRKQAQSTELTVKEVQTRQLLQNWRKGFDHKPLDLLGSDVIAAYRDRFISKIGITLESSGSQEEMLLAVQNFRVEKDLWLANLGVLHKNYAVSHFSLERLKSSGRGKLNPTEFYKAFARFLTTFHEILERGDWCKRWCNVYKKIAKIHADNDIFNIRADLFLCVLEAAPKCGEADPAFSSIMKTLNGDVSSTLDASVLRNALELIKASDVQESSCSSSLYSKLFHLLKKLSPKFPLNDEITLKMLRCLLRGCVEGSSSDMLKLSNIFSLLKKSPSLIPSFGEMMENVPSYLFLPWIDQIVTTFRSDQQLYAVFRTLIDRLVLDYPQAFQLQYPEFLNSNYQLFADAMKAIVWPSRYHADMIENICKSKTEGQLVEKLTAFQDKLRSILNSSNKIYGKTHKDYATEMLQNVHDGLAKYKKSSQNGDSQGSGIGDNLLQIVSKIQKTQDGNRKRESTQVSKLVNLNSLSPFLEEFHFFEYEPIEKPGLYSDFRRVRVEDHPHIVSFHPTVLPFASVTQPLRVTFVCNNGKRSNILAKLGDDLRQDRRIQQLFKVSNVLLQDDTSIVHRNIQIVTYSCIPITADFGVIDMVDNVMSLSEMIFDTPELKAKRTETRNFYEQWVSQKSGVNSKGLTRYKFSANKVNREQAERFFTDISSKLPENLLRGNLKRRAKNLQDFFTIRQDIIKSYGALCMVHWLLGIGDRHLENSLFSMTSGKIVGIDFGRAFGTSNSIIPIPEMVPFRLTPQLQQLMMPYSFRGLFRELCILTWKCLKDSSETLLTVADVFIQEPSMDWLKIRQRPSSNQEEDVQTPSNETWAPIEIMARKLRGHNPTHLLLEELKVQPKEIVAAYSKIAQDGRIHVEKDEVSIEEYVDVLLDLATDKNVLSRLYSGWNSWV</sequence>
<dbReference type="InterPro" id="IPR018936">
    <property type="entry name" value="PI3/4_kinase_CS"/>
</dbReference>
<dbReference type="InterPro" id="IPR046804">
    <property type="entry name" value="DNA-PKcs_N"/>
</dbReference>
<protein>
    <recommendedName>
        <fullName evidence="1">non-specific serine/threonine protein kinase</fullName>
        <ecNumber evidence="1">2.7.11.1</ecNumber>
    </recommendedName>
</protein>
<dbReference type="EC" id="2.7.11.1" evidence="1"/>
<dbReference type="InterPro" id="IPR003152">
    <property type="entry name" value="FATC_dom"/>
</dbReference>
<evidence type="ECO:0000256" key="4">
    <source>
        <dbReference type="ARBA" id="ARBA00022777"/>
    </source>
</evidence>
<keyword evidence="6" id="KW-0227">DNA damage</keyword>
<keyword evidence="6" id="KW-0234">DNA repair</keyword>
<keyword evidence="4 9" id="KW-0418">Kinase</keyword>
<dbReference type="InterPro" id="IPR045581">
    <property type="entry name" value="DNAPKcs_CC5"/>
</dbReference>
<dbReference type="GO" id="GO:0006303">
    <property type="term" value="P:double-strand break repair via nonhomologous end joining"/>
    <property type="evidence" value="ECO:0007669"/>
    <property type="project" value="InterPro"/>
</dbReference>
<dbReference type="InterPro" id="IPR036940">
    <property type="entry name" value="PI3/4_kinase_cat_sf"/>
</dbReference>
<organism evidence="9 10">
    <name type="scientific">Orchesella cincta</name>
    <name type="common">Springtail</name>
    <name type="synonym">Podura cincta</name>
    <dbReference type="NCBI Taxonomy" id="48709"/>
    <lineage>
        <taxon>Eukaryota</taxon>
        <taxon>Metazoa</taxon>
        <taxon>Ecdysozoa</taxon>
        <taxon>Arthropoda</taxon>
        <taxon>Hexapoda</taxon>
        <taxon>Collembola</taxon>
        <taxon>Entomobryomorpha</taxon>
        <taxon>Entomobryoidea</taxon>
        <taxon>Orchesellidae</taxon>
        <taxon>Orchesellinae</taxon>
        <taxon>Orchesella</taxon>
    </lineage>
</organism>
<dbReference type="Pfam" id="PF20502">
    <property type="entry name" value="DNAPKcs_CC1-2"/>
    <property type="match status" value="1"/>
</dbReference>
<feature type="domain" description="FATC" evidence="8">
    <location>
        <begin position="3416"/>
        <end position="3448"/>
    </location>
</feature>